<organism evidence="12 13">
    <name type="scientific">Saccharomycopsis crataegensis</name>
    <dbReference type="NCBI Taxonomy" id="43959"/>
    <lineage>
        <taxon>Eukaryota</taxon>
        <taxon>Fungi</taxon>
        <taxon>Dikarya</taxon>
        <taxon>Ascomycota</taxon>
        <taxon>Saccharomycotina</taxon>
        <taxon>Saccharomycetes</taxon>
        <taxon>Saccharomycopsidaceae</taxon>
        <taxon>Saccharomycopsis</taxon>
    </lineage>
</organism>
<dbReference type="GO" id="GO:0052905">
    <property type="term" value="F:tRNA (guanosine(9)-N1)-methyltransferase activity"/>
    <property type="evidence" value="ECO:0007669"/>
    <property type="project" value="UniProtKB-EC"/>
</dbReference>
<keyword evidence="3" id="KW-0489">Methyltransferase</keyword>
<name>A0AAV5QT32_9ASCO</name>
<feature type="domain" description="SAM-dependent MTase TRM10-type" evidence="11">
    <location>
        <begin position="130"/>
        <end position="324"/>
    </location>
</feature>
<keyword evidence="5" id="KW-0949">S-adenosyl-L-methionine</keyword>
<sequence length="387" mass="45236">MFSYIKSFFTKYTPGPVGEPEDKHTDNGEPNQNAEVGTKRKMVVDQDKPKPPQQFKREKLAVPPGMSKNAFKKQQKKLYRDSMMGEWRRARKERTKERKKQKRELVEERVANGEAREDVIEEMYKKRIPKSKRNETQVDSKVNVVFDCSFNHKMKQEEIASMARQIARSYSENRRAEHFINTKLTCFEGSLKKYLGSHPGFEKWDHFEYETKDLDVLAKEGKLDLSKTVYLSADEDATVDELKEDYTYIIGGIVDKGRYKNLCYDKAKELGIPTARLPINEYFKIRGRKVLTSLHVYLLLSKWLECKDWKKAFDEVLPERKHDDDDDDDDNNNNNNNENNDSETTKPKKETEDGMEVGNEKEETPIEGEESKEKKSKQKSKKKSKSS</sequence>
<feature type="region of interest" description="Disordered" evidence="10">
    <location>
        <begin position="10"/>
        <end position="79"/>
    </location>
</feature>
<evidence type="ECO:0000313" key="12">
    <source>
        <dbReference type="EMBL" id="GMM37742.1"/>
    </source>
</evidence>
<dbReference type="PROSITE" id="PS51675">
    <property type="entry name" value="SAM_MT_TRM10"/>
    <property type="match status" value="1"/>
</dbReference>
<dbReference type="GO" id="GO:0000049">
    <property type="term" value="F:tRNA binding"/>
    <property type="evidence" value="ECO:0007669"/>
    <property type="project" value="TreeGrafter"/>
</dbReference>
<evidence type="ECO:0000256" key="3">
    <source>
        <dbReference type="ARBA" id="ARBA00022603"/>
    </source>
</evidence>
<evidence type="ECO:0000256" key="1">
    <source>
        <dbReference type="ARBA" id="ARBA00012797"/>
    </source>
</evidence>
<dbReference type="GO" id="GO:0005634">
    <property type="term" value="C:nucleus"/>
    <property type="evidence" value="ECO:0007669"/>
    <property type="project" value="TreeGrafter"/>
</dbReference>
<feature type="region of interest" description="Disordered" evidence="10">
    <location>
        <begin position="319"/>
        <end position="387"/>
    </location>
</feature>
<evidence type="ECO:0000256" key="7">
    <source>
        <dbReference type="ARBA" id="ARBA00032166"/>
    </source>
</evidence>
<comment type="catalytic activity">
    <reaction evidence="8">
        <text>guanosine(9) in tRNA + S-adenosyl-L-methionine = N(1)-methylguanosine(9) in tRNA + S-adenosyl-L-homocysteine + H(+)</text>
        <dbReference type="Rhea" id="RHEA:43156"/>
        <dbReference type="Rhea" id="RHEA-COMP:10367"/>
        <dbReference type="Rhea" id="RHEA-COMP:10368"/>
        <dbReference type="ChEBI" id="CHEBI:15378"/>
        <dbReference type="ChEBI" id="CHEBI:57856"/>
        <dbReference type="ChEBI" id="CHEBI:59789"/>
        <dbReference type="ChEBI" id="CHEBI:73542"/>
        <dbReference type="ChEBI" id="CHEBI:74269"/>
        <dbReference type="EC" id="2.1.1.221"/>
    </reaction>
</comment>
<dbReference type="CDD" id="cd18089">
    <property type="entry name" value="SPOUT_Trm10-like"/>
    <property type="match status" value="1"/>
</dbReference>
<feature type="coiled-coil region" evidence="9">
    <location>
        <begin position="89"/>
        <end position="116"/>
    </location>
</feature>
<comment type="caution">
    <text evidence="12">The sequence shown here is derived from an EMBL/GenBank/DDBJ whole genome shotgun (WGS) entry which is preliminary data.</text>
</comment>
<proteinExistence type="predicted"/>
<dbReference type="Proteomes" id="UP001360560">
    <property type="component" value="Unassembled WGS sequence"/>
</dbReference>
<dbReference type="RefSeq" id="XP_064854738.1">
    <property type="nucleotide sequence ID" value="XM_064998666.1"/>
</dbReference>
<reference evidence="12 13" key="1">
    <citation type="journal article" date="2023" name="Elife">
        <title>Identification of key yeast species and microbe-microbe interactions impacting larval growth of Drosophila in the wild.</title>
        <authorList>
            <person name="Mure A."/>
            <person name="Sugiura Y."/>
            <person name="Maeda R."/>
            <person name="Honda K."/>
            <person name="Sakurai N."/>
            <person name="Takahashi Y."/>
            <person name="Watada M."/>
            <person name="Katoh T."/>
            <person name="Gotoh A."/>
            <person name="Gotoh Y."/>
            <person name="Taniguchi I."/>
            <person name="Nakamura K."/>
            <person name="Hayashi T."/>
            <person name="Katayama T."/>
            <person name="Uemura T."/>
            <person name="Hattori Y."/>
        </authorList>
    </citation>
    <scope>NUCLEOTIDE SEQUENCE [LARGE SCALE GENOMIC DNA]</scope>
    <source>
        <strain evidence="12 13">SC-9</strain>
    </source>
</reference>
<dbReference type="GO" id="GO:0002939">
    <property type="term" value="P:tRNA N1-guanine methylation"/>
    <property type="evidence" value="ECO:0007669"/>
    <property type="project" value="TreeGrafter"/>
</dbReference>
<evidence type="ECO:0000313" key="13">
    <source>
        <dbReference type="Proteomes" id="UP001360560"/>
    </source>
</evidence>
<dbReference type="InterPro" id="IPR038459">
    <property type="entry name" value="MT_TRM10-typ_sf"/>
</dbReference>
<gene>
    <name evidence="12" type="ORF">DASC09_050670</name>
</gene>
<dbReference type="PANTHER" id="PTHR13563:SF13">
    <property type="entry name" value="TRNA METHYLTRANSFERASE 10 HOMOLOG A"/>
    <property type="match status" value="1"/>
</dbReference>
<evidence type="ECO:0000256" key="4">
    <source>
        <dbReference type="ARBA" id="ARBA00022679"/>
    </source>
</evidence>
<protein>
    <recommendedName>
        <fullName evidence="2">tRNA (guanine(9)-N1)-methyltransferase</fullName>
        <ecNumber evidence="1">2.1.1.221</ecNumber>
    </recommendedName>
    <alternativeName>
        <fullName evidence="7">tRNA methyltransferase 10</fullName>
    </alternativeName>
    <alternativeName>
        <fullName evidence="6">tRNA(m1G9)-methyltransferase</fullName>
    </alternativeName>
</protein>
<dbReference type="InterPro" id="IPR007356">
    <property type="entry name" value="tRNA_m1G_MeTrfase_euk"/>
</dbReference>
<accession>A0AAV5QT32</accession>
<dbReference type="AlphaFoldDB" id="A0AAV5QT32"/>
<evidence type="ECO:0000256" key="9">
    <source>
        <dbReference type="SAM" id="Coils"/>
    </source>
</evidence>
<dbReference type="GeneID" id="90075717"/>
<feature type="compositionally biased region" description="Basic residues" evidence="10">
    <location>
        <begin position="374"/>
        <end position="387"/>
    </location>
</feature>
<evidence type="ECO:0000256" key="2">
    <source>
        <dbReference type="ARBA" id="ARBA00020451"/>
    </source>
</evidence>
<evidence type="ECO:0000259" key="11">
    <source>
        <dbReference type="PROSITE" id="PS51675"/>
    </source>
</evidence>
<evidence type="ECO:0000256" key="6">
    <source>
        <dbReference type="ARBA" id="ARBA00031792"/>
    </source>
</evidence>
<dbReference type="InterPro" id="IPR028564">
    <property type="entry name" value="MT_TRM10-typ"/>
</dbReference>
<feature type="compositionally biased region" description="Basic and acidic residues" evidence="10">
    <location>
        <begin position="343"/>
        <end position="373"/>
    </location>
</feature>
<keyword evidence="4" id="KW-0808">Transferase</keyword>
<dbReference type="PANTHER" id="PTHR13563">
    <property type="entry name" value="TRNA (GUANINE-9-) METHYLTRANSFERASE"/>
    <property type="match status" value="1"/>
</dbReference>
<dbReference type="EC" id="2.1.1.221" evidence="1"/>
<evidence type="ECO:0000256" key="5">
    <source>
        <dbReference type="ARBA" id="ARBA00022691"/>
    </source>
</evidence>
<keyword evidence="13" id="KW-1185">Reference proteome</keyword>
<evidence type="ECO:0000256" key="10">
    <source>
        <dbReference type="SAM" id="MobiDB-lite"/>
    </source>
</evidence>
<keyword evidence="9" id="KW-0175">Coiled coil</keyword>
<feature type="compositionally biased region" description="Basic and acidic residues" evidence="10">
    <location>
        <begin position="42"/>
        <end position="60"/>
    </location>
</feature>
<dbReference type="EMBL" id="BTFZ01000012">
    <property type="protein sequence ID" value="GMM37742.1"/>
    <property type="molecule type" value="Genomic_DNA"/>
</dbReference>
<dbReference type="Gene3D" id="3.40.1280.30">
    <property type="match status" value="1"/>
</dbReference>
<evidence type="ECO:0000256" key="8">
    <source>
        <dbReference type="ARBA" id="ARBA00048434"/>
    </source>
</evidence>